<gene>
    <name evidence="1" type="ORF">KFK09_008504</name>
</gene>
<dbReference type="Proteomes" id="UP000829196">
    <property type="component" value="Unassembled WGS sequence"/>
</dbReference>
<dbReference type="EMBL" id="JAGYWB010000007">
    <property type="protein sequence ID" value="KAI0515836.1"/>
    <property type="molecule type" value="Genomic_DNA"/>
</dbReference>
<evidence type="ECO:0000313" key="2">
    <source>
        <dbReference type="Proteomes" id="UP000829196"/>
    </source>
</evidence>
<sequence length="106" mass="12074">MLVSSDSDLVDMLSSSYESNKFEITVAMKYNEEDMSQSHNIQTEINNQLNEMHQFSSNIGDYNDIIGDDLCDDFFIPQINEANSLRVGSRFEDSQSSSKQLGLMQF</sequence>
<comment type="caution">
    <text evidence="1">The sequence shown here is derived from an EMBL/GenBank/DDBJ whole genome shotgun (WGS) entry which is preliminary data.</text>
</comment>
<reference evidence="1" key="1">
    <citation type="journal article" date="2022" name="Front. Genet.">
        <title>Chromosome-Scale Assembly of the Dendrobium nobile Genome Provides Insights Into the Molecular Mechanism of the Biosynthesis of the Medicinal Active Ingredient of Dendrobium.</title>
        <authorList>
            <person name="Xu Q."/>
            <person name="Niu S.-C."/>
            <person name="Li K.-L."/>
            <person name="Zheng P.-J."/>
            <person name="Zhang X.-J."/>
            <person name="Jia Y."/>
            <person name="Liu Y."/>
            <person name="Niu Y.-X."/>
            <person name="Yu L.-H."/>
            <person name="Chen D.-F."/>
            <person name="Zhang G.-Q."/>
        </authorList>
    </citation>
    <scope>NUCLEOTIDE SEQUENCE</scope>
    <source>
        <tissue evidence="1">Leaf</tissue>
    </source>
</reference>
<proteinExistence type="predicted"/>
<dbReference type="AlphaFoldDB" id="A0A8T3BPP1"/>
<evidence type="ECO:0000313" key="1">
    <source>
        <dbReference type="EMBL" id="KAI0515836.1"/>
    </source>
</evidence>
<protein>
    <submittedName>
        <fullName evidence="1">Uncharacterized protein</fullName>
    </submittedName>
</protein>
<name>A0A8T3BPP1_DENNO</name>
<keyword evidence="2" id="KW-1185">Reference proteome</keyword>
<accession>A0A8T3BPP1</accession>
<organism evidence="1 2">
    <name type="scientific">Dendrobium nobile</name>
    <name type="common">Orchid</name>
    <dbReference type="NCBI Taxonomy" id="94219"/>
    <lineage>
        <taxon>Eukaryota</taxon>
        <taxon>Viridiplantae</taxon>
        <taxon>Streptophyta</taxon>
        <taxon>Embryophyta</taxon>
        <taxon>Tracheophyta</taxon>
        <taxon>Spermatophyta</taxon>
        <taxon>Magnoliopsida</taxon>
        <taxon>Liliopsida</taxon>
        <taxon>Asparagales</taxon>
        <taxon>Orchidaceae</taxon>
        <taxon>Epidendroideae</taxon>
        <taxon>Malaxideae</taxon>
        <taxon>Dendrobiinae</taxon>
        <taxon>Dendrobium</taxon>
    </lineage>
</organism>